<dbReference type="InterPro" id="IPR011559">
    <property type="entry name" value="Initiation_fac_2B_a/b/d"/>
</dbReference>
<gene>
    <name evidence="3 4" type="primary">mtnA</name>
    <name evidence="4" type="ORF">VRLFYP33_02465</name>
</gene>
<dbReference type="InterPro" id="IPR042529">
    <property type="entry name" value="IF_2B-like_C"/>
</dbReference>
<dbReference type="InterPro" id="IPR000649">
    <property type="entry name" value="IF-2B-related"/>
</dbReference>
<evidence type="ECO:0000313" key="4">
    <source>
        <dbReference type="EMBL" id="VYT69596.1"/>
    </source>
</evidence>
<dbReference type="Pfam" id="PF01008">
    <property type="entry name" value="IF-2B"/>
    <property type="match status" value="1"/>
</dbReference>
<dbReference type="FunFam" id="3.40.50.10470:FF:000006">
    <property type="entry name" value="Methylthioribose-1-phosphate isomerase"/>
    <property type="match status" value="1"/>
</dbReference>
<feature type="site" description="Transition state stabilizer" evidence="3">
    <location>
        <position position="175"/>
    </location>
</feature>
<dbReference type="Gene3D" id="3.40.50.10470">
    <property type="entry name" value="Translation initiation factor eif-2b, domain 2"/>
    <property type="match status" value="1"/>
</dbReference>
<name>A0A6N2YUR5_9FIRM</name>
<accession>A0A6N2YUR5</accession>
<dbReference type="FunFam" id="1.20.120.420:FF:000003">
    <property type="entry name" value="Methylthioribose-1-phosphate isomerase"/>
    <property type="match status" value="1"/>
</dbReference>
<feature type="binding site" evidence="3">
    <location>
        <begin position="265"/>
        <end position="266"/>
    </location>
    <ligand>
        <name>substrate</name>
    </ligand>
</feature>
<dbReference type="NCBIfam" id="TIGR00524">
    <property type="entry name" value="eIF-2B_rel"/>
    <property type="match status" value="1"/>
</dbReference>
<dbReference type="NCBIfam" id="NF004326">
    <property type="entry name" value="PRK05720.1"/>
    <property type="match status" value="1"/>
</dbReference>
<dbReference type="InterPro" id="IPR005251">
    <property type="entry name" value="IF-M1Pi"/>
</dbReference>
<dbReference type="PANTHER" id="PTHR43475:SF1">
    <property type="entry name" value="METHYLTHIORIBOSE-1-PHOSPHATE ISOMERASE"/>
    <property type="match status" value="1"/>
</dbReference>
<comment type="function">
    <text evidence="3">Catalyzes the interconversion of methylthioribose-1-phosphate (MTR-1-P) into methylthioribulose-1-phosphate (MTRu-1-P).</text>
</comment>
<feature type="active site" description="Proton donor" evidence="3">
    <location>
        <position position="255"/>
    </location>
</feature>
<dbReference type="AlphaFoldDB" id="A0A6N2YUR5"/>
<evidence type="ECO:0000256" key="2">
    <source>
        <dbReference type="ARBA" id="ARBA00052401"/>
    </source>
</evidence>
<dbReference type="Gene3D" id="1.20.120.420">
    <property type="entry name" value="translation initiation factor eif-2b, domain 1"/>
    <property type="match status" value="1"/>
</dbReference>
<sequence length="367" mass="39472">MSLEEAVHTLDTLKSESMKSITWNGNSLILLDQTKLPNREEYIDCTDWRQVAEAIKKLRVRGAPAIGVAAGYGLILAAREAIESAPDEVTQRANFLTFANTLKETRPTAINLAWAIDRIVTNIVFPCDTMINALPLIEAEAKAIDLEDQGLNAAMAKAGATLFEGKKGIRILTHCNAGALATAGLGTALGVVRELHANGQLERVYADETRPLLQGARLTAFELHHDGIPVTLLTDNMAAYAMQQGLIDAVIVGADRITTEGDVANKIGTYGVALAAKAHNIPFYVAAPYSTFDFTLAKGSDIPIEMRSADEVKCFAGIPTAPDGIDVLNPAFDVTPHELVSAIITEEGVLKAPYNKAIEDLQKKLVR</sequence>
<keyword evidence="3" id="KW-0028">Amino-acid biosynthesis</keyword>
<feature type="binding site" evidence="3">
    <location>
        <position position="106"/>
    </location>
    <ligand>
        <name>substrate</name>
    </ligand>
</feature>
<feature type="binding site" evidence="3">
    <location>
        <begin position="61"/>
        <end position="63"/>
    </location>
    <ligand>
        <name>substrate</name>
    </ligand>
</feature>
<keyword evidence="1 3" id="KW-0413">Isomerase</keyword>
<protein>
    <recommendedName>
        <fullName evidence="3">Methylthioribose-1-phosphate isomerase</fullName>
        <shortName evidence="3">M1Pi</shortName>
        <shortName evidence="3">MTR-1-P isomerase</shortName>
        <ecNumber evidence="3">5.3.1.23</ecNumber>
    </recommendedName>
    <alternativeName>
        <fullName evidence="3">S-methyl-5-thioribose-1-phosphate isomerase</fullName>
    </alternativeName>
</protein>
<comment type="similarity">
    <text evidence="3">Belongs to the EIF-2B alpha/beta/delta subunits family. MtnA subfamily.</text>
</comment>
<dbReference type="PANTHER" id="PTHR43475">
    <property type="entry name" value="METHYLTHIORIBOSE-1-PHOSPHATE ISOMERASE"/>
    <property type="match status" value="1"/>
</dbReference>
<keyword evidence="3" id="KW-0486">Methionine biosynthesis</keyword>
<dbReference type="HAMAP" id="MF_01678">
    <property type="entry name" value="Salvage_MtnA"/>
    <property type="match status" value="1"/>
</dbReference>
<comment type="catalytic activity">
    <reaction evidence="2 3">
        <text>5-(methylsulfanyl)-alpha-D-ribose 1-phosphate = 5-(methylsulfanyl)-D-ribulose 1-phosphate</text>
        <dbReference type="Rhea" id="RHEA:19989"/>
        <dbReference type="ChEBI" id="CHEBI:58533"/>
        <dbReference type="ChEBI" id="CHEBI:58548"/>
        <dbReference type="EC" id="5.3.1.23"/>
    </reaction>
</comment>
<dbReference type="NCBIfam" id="TIGR00512">
    <property type="entry name" value="salvage_mtnA"/>
    <property type="match status" value="1"/>
</dbReference>
<dbReference type="InterPro" id="IPR037171">
    <property type="entry name" value="NagB/RpiA_transferase-like"/>
</dbReference>
<dbReference type="SUPFAM" id="SSF100950">
    <property type="entry name" value="NagB/RpiA/CoA transferase-like"/>
    <property type="match status" value="1"/>
</dbReference>
<dbReference type="EMBL" id="CACRUX010000006">
    <property type="protein sequence ID" value="VYT69596.1"/>
    <property type="molecule type" value="Genomic_DNA"/>
</dbReference>
<organism evidence="4">
    <name type="scientific">Veillonella ratti</name>
    <dbReference type="NCBI Taxonomy" id="103892"/>
    <lineage>
        <taxon>Bacteria</taxon>
        <taxon>Bacillati</taxon>
        <taxon>Bacillota</taxon>
        <taxon>Negativicutes</taxon>
        <taxon>Veillonellales</taxon>
        <taxon>Veillonellaceae</taxon>
        <taxon>Veillonella</taxon>
    </lineage>
</organism>
<dbReference type="GO" id="GO:0046523">
    <property type="term" value="F:S-methyl-5-thioribose-1-phosphate isomerase activity"/>
    <property type="evidence" value="ECO:0007669"/>
    <property type="project" value="UniProtKB-UniRule"/>
</dbReference>
<reference evidence="4" key="1">
    <citation type="submission" date="2019-11" db="EMBL/GenBank/DDBJ databases">
        <authorList>
            <person name="Feng L."/>
        </authorList>
    </citation>
    <scope>NUCLEOTIDE SEQUENCE</scope>
    <source>
        <strain evidence="4">VrattiLFYP33</strain>
    </source>
</reference>
<dbReference type="InterPro" id="IPR027363">
    <property type="entry name" value="M1Pi_N"/>
</dbReference>
<dbReference type="UniPathway" id="UPA00904">
    <property type="reaction ID" value="UER00874"/>
</dbReference>
<comment type="pathway">
    <text evidence="3">Amino-acid biosynthesis; L-methionine biosynthesis via salvage pathway; L-methionine from S-methyl-5-thio-alpha-D-ribose 1-phosphate: step 1/6.</text>
</comment>
<evidence type="ECO:0000256" key="1">
    <source>
        <dbReference type="ARBA" id="ARBA00023235"/>
    </source>
</evidence>
<dbReference type="EC" id="5.3.1.23" evidence="3"/>
<feature type="binding site" evidence="3">
    <location>
        <position position="214"/>
    </location>
    <ligand>
        <name>substrate</name>
    </ligand>
</feature>
<evidence type="ECO:0000256" key="3">
    <source>
        <dbReference type="HAMAP-Rule" id="MF_01678"/>
    </source>
</evidence>
<proteinExistence type="inferred from homology"/>
<dbReference type="GO" id="GO:0019509">
    <property type="term" value="P:L-methionine salvage from methylthioadenosine"/>
    <property type="evidence" value="ECO:0007669"/>
    <property type="project" value="UniProtKB-UniRule"/>
</dbReference>